<evidence type="ECO:0000313" key="1">
    <source>
        <dbReference type="EMBL" id="CAG4883621.1"/>
    </source>
</evidence>
<reference evidence="1" key="1">
    <citation type="submission" date="2021-04" db="EMBL/GenBank/DDBJ databases">
        <authorList>
            <person name="Hornung B."/>
        </authorList>
    </citation>
    <scope>NUCLEOTIDE SEQUENCE</scope>
    <source>
        <strain evidence="1">G5G6</strain>
    </source>
</reference>
<name>A0A916J452_9PROT</name>
<sequence length="46" mass="4933">MPALEPGKHNRRVAPGCPACDGKMEILILRNPPCIQRLSGITAPLP</sequence>
<dbReference type="AlphaFoldDB" id="A0A916J452"/>
<comment type="caution">
    <text evidence="1">The sequence shown here is derived from an EMBL/GenBank/DDBJ whole genome shotgun (WGS) entry which is preliminary data.</text>
</comment>
<keyword evidence="2" id="KW-1185">Reference proteome</keyword>
<evidence type="ECO:0000313" key="2">
    <source>
        <dbReference type="Proteomes" id="UP000742786"/>
    </source>
</evidence>
<dbReference type="Proteomes" id="UP000742786">
    <property type="component" value="Unassembled WGS sequence"/>
</dbReference>
<gene>
    <name evidence="1" type="ORF">GTOL_11504</name>
</gene>
<dbReference type="EMBL" id="CAJQUM010000001">
    <property type="protein sequence ID" value="CAG4883621.1"/>
    <property type="molecule type" value="Genomic_DNA"/>
</dbReference>
<proteinExistence type="predicted"/>
<accession>A0A916J452</accession>
<organism evidence="1 2">
    <name type="scientific">Georgfuchsia toluolica</name>
    <dbReference type="NCBI Taxonomy" id="424218"/>
    <lineage>
        <taxon>Bacteria</taxon>
        <taxon>Pseudomonadati</taxon>
        <taxon>Pseudomonadota</taxon>
        <taxon>Betaproteobacteria</taxon>
        <taxon>Nitrosomonadales</taxon>
        <taxon>Sterolibacteriaceae</taxon>
        <taxon>Georgfuchsia</taxon>
    </lineage>
</organism>
<protein>
    <submittedName>
        <fullName evidence="1">Uncharacterized protein</fullName>
    </submittedName>
</protein>